<feature type="transmembrane region" description="Helical" evidence="1">
    <location>
        <begin position="39"/>
        <end position="58"/>
    </location>
</feature>
<reference evidence="2 3" key="1">
    <citation type="submission" date="2014-04" db="EMBL/GenBank/DDBJ databases">
        <title>Genome sequencing of Vibrio navarrensis strains.</title>
        <authorList>
            <person name="Gladney L.M."/>
            <person name="Katz L.S."/>
            <person name="Marino-Ramirez L."/>
            <person name="Jordan I.K."/>
        </authorList>
    </citation>
    <scope>NUCLEOTIDE SEQUENCE [LARGE SCALE GENOMIC DNA]</scope>
    <source>
        <strain evidence="2 3">ATCC 51183</strain>
    </source>
</reference>
<feature type="transmembrane region" description="Helical" evidence="1">
    <location>
        <begin position="64"/>
        <end position="85"/>
    </location>
</feature>
<keyword evidence="3" id="KW-1185">Reference proteome</keyword>
<dbReference type="STRING" id="29495.EA26_14525"/>
<accession>A0A099M6R7</accession>
<evidence type="ECO:0000256" key="1">
    <source>
        <dbReference type="SAM" id="Phobius"/>
    </source>
</evidence>
<comment type="caution">
    <text evidence="2">The sequence shown here is derived from an EMBL/GenBank/DDBJ whole genome shotgun (WGS) entry which is preliminary data.</text>
</comment>
<feature type="transmembrane region" description="Helical" evidence="1">
    <location>
        <begin position="12"/>
        <end position="30"/>
    </location>
</feature>
<dbReference type="AlphaFoldDB" id="A0A099M6R7"/>
<evidence type="ECO:0000313" key="3">
    <source>
        <dbReference type="Proteomes" id="UP000029994"/>
    </source>
</evidence>
<sequence>MDNLFESVWLNFGVSLLIALSVGFAIEVFLKKVLKPKGLWWVFILLFSACIFLVASTLSSNENFFYWFISSAKWALVGIAGLSIAKLRES</sequence>
<keyword evidence="1" id="KW-1133">Transmembrane helix</keyword>
<dbReference type="EMBL" id="JMCG01000001">
    <property type="protein sequence ID" value="KGK12450.1"/>
    <property type="molecule type" value="Genomic_DNA"/>
</dbReference>
<organism evidence="2 3">
    <name type="scientific">Vibrio navarrensis</name>
    <dbReference type="NCBI Taxonomy" id="29495"/>
    <lineage>
        <taxon>Bacteria</taxon>
        <taxon>Pseudomonadati</taxon>
        <taxon>Pseudomonadota</taxon>
        <taxon>Gammaproteobacteria</taxon>
        <taxon>Vibrionales</taxon>
        <taxon>Vibrionaceae</taxon>
        <taxon>Vibrio</taxon>
    </lineage>
</organism>
<name>A0A099M6R7_9VIBR</name>
<proteinExistence type="predicted"/>
<keyword evidence="1" id="KW-0812">Transmembrane</keyword>
<dbReference type="Proteomes" id="UP000029994">
    <property type="component" value="Unassembled WGS sequence"/>
</dbReference>
<evidence type="ECO:0000313" key="2">
    <source>
        <dbReference type="EMBL" id="KGK12450.1"/>
    </source>
</evidence>
<keyword evidence="1" id="KW-0472">Membrane</keyword>
<dbReference type="RefSeq" id="WP_014258248.1">
    <property type="nucleotide sequence ID" value="NZ_CP061845.1"/>
</dbReference>
<protein>
    <submittedName>
        <fullName evidence="2">Uncharacterized protein</fullName>
    </submittedName>
</protein>
<gene>
    <name evidence="2" type="ORF">EA26_14525</name>
</gene>
<dbReference type="GeneID" id="43684339"/>